<proteinExistence type="inferred from homology"/>
<gene>
    <name evidence="4" type="ORF">DFR50_12389</name>
</gene>
<dbReference type="EMBL" id="QNRK01000023">
    <property type="protein sequence ID" value="RBP09117.1"/>
    <property type="molecule type" value="Genomic_DNA"/>
</dbReference>
<reference evidence="4 5" key="1">
    <citation type="submission" date="2018-06" db="EMBL/GenBank/DDBJ databases">
        <title>Genomic Encyclopedia of Type Strains, Phase IV (KMG-IV): sequencing the most valuable type-strain genomes for metagenomic binning, comparative biology and taxonomic classification.</title>
        <authorList>
            <person name="Goeker M."/>
        </authorList>
    </citation>
    <scope>NUCLEOTIDE SEQUENCE [LARGE SCALE GENOMIC DNA]</scope>
    <source>
        <strain evidence="4 5">DSM 24875</strain>
    </source>
</reference>
<dbReference type="OrthoDB" id="9807264at2"/>
<evidence type="ECO:0000256" key="2">
    <source>
        <dbReference type="ARBA" id="ARBA00019418"/>
    </source>
</evidence>
<sequence>MSGSMLSSAALDERRRRILFRAWRRGMREMDLVMGQFADANLPTMSESELDEFERLMEAPDPEVLAWIVGERPTPAVHDTPLFARIAAAPREARERANRDR</sequence>
<evidence type="ECO:0000256" key="1">
    <source>
        <dbReference type="ARBA" id="ARBA00008571"/>
    </source>
</evidence>
<dbReference type="AlphaFoldDB" id="A0A366F3E4"/>
<keyword evidence="3" id="KW-0143">Chaperone</keyword>
<dbReference type="PANTHER" id="PTHR12469">
    <property type="entry name" value="PROTEIN EMI5 HOMOLOG, MITOCHONDRIAL"/>
    <property type="match status" value="1"/>
</dbReference>
<name>A0A366F3E4_9HYPH</name>
<dbReference type="SUPFAM" id="SSF109910">
    <property type="entry name" value="YgfY-like"/>
    <property type="match status" value="1"/>
</dbReference>
<comment type="similarity">
    <text evidence="1">Belongs to the SdhE FAD assembly factor family.</text>
</comment>
<protein>
    <recommendedName>
        <fullName evidence="2">FAD assembly factor SdhE</fullName>
    </recommendedName>
</protein>
<dbReference type="Gene3D" id="1.10.150.250">
    <property type="entry name" value="Flavinator of succinate dehydrogenase"/>
    <property type="match status" value="1"/>
</dbReference>
<evidence type="ECO:0000313" key="4">
    <source>
        <dbReference type="EMBL" id="RBP09117.1"/>
    </source>
</evidence>
<dbReference type="Proteomes" id="UP000253529">
    <property type="component" value="Unassembled WGS sequence"/>
</dbReference>
<organism evidence="4 5">
    <name type="scientific">Roseiarcus fermentans</name>
    <dbReference type="NCBI Taxonomy" id="1473586"/>
    <lineage>
        <taxon>Bacteria</taxon>
        <taxon>Pseudomonadati</taxon>
        <taxon>Pseudomonadota</taxon>
        <taxon>Alphaproteobacteria</taxon>
        <taxon>Hyphomicrobiales</taxon>
        <taxon>Roseiarcaceae</taxon>
        <taxon>Roseiarcus</taxon>
    </lineage>
</organism>
<dbReference type="InterPro" id="IPR005631">
    <property type="entry name" value="SDH"/>
</dbReference>
<keyword evidence="5" id="KW-1185">Reference proteome</keyword>
<dbReference type="GO" id="GO:0006099">
    <property type="term" value="P:tricarboxylic acid cycle"/>
    <property type="evidence" value="ECO:0007669"/>
    <property type="project" value="TreeGrafter"/>
</dbReference>
<dbReference type="PANTHER" id="PTHR12469:SF2">
    <property type="entry name" value="SUCCINATE DEHYDROGENASE ASSEMBLY FACTOR 2, MITOCHONDRIAL"/>
    <property type="match status" value="1"/>
</dbReference>
<comment type="caution">
    <text evidence="4">The sequence shown here is derived from an EMBL/GenBank/DDBJ whole genome shotgun (WGS) entry which is preliminary data.</text>
</comment>
<dbReference type="InterPro" id="IPR036714">
    <property type="entry name" value="SDH_sf"/>
</dbReference>
<evidence type="ECO:0000313" key="5">
    <source>
        <dbReference type="Proteomes" id="UP000253529"/>
    </source>
</evidence>
<accession>A0A366F3E4</accession>
<dbReference type="RefSeq" id="WP_113890972.1">
    <property type="nucleotide sequence ID" value="NZ_QNRK01000023.1"/>
</dbReference>
<evidence type="ECO:0000256" key="3">
    <source>
        <dbReference type="ARBA" id="ARBA00023186"/>
    </source>
</evidence>
<dbReference type="Pfam" id="PF03937">
    <property type="entry name" value="Sdh5"/>
    <property type="match status" value="1"/>
</dbReference>